<gene>
    <name evidence="1" type="ORF">HNR61_004517</name>
</gene>
<comment type="caution">
    <text evidence="1">The sequence shown here is derived from an EMBL/GenBank/DDBJ whole genome shotgun (WGS) entry which is preliminary data.</text>
</comment>
<name>A0A7W3QMU6_ACTNM</name>
<dbReference type="EMBL" id="JACJIA010000005">
    <property type="protein sequence ID" value="MBA8952871.1"/>
    <property type="molecule type" value="Genomic_DNA"/>
</dbReference>
<dbReference type="RefSeq" id="WP_182845089.1">
    <property type="nucleotide sequence ID" value="NZ_BAAALP010000034.1"/>
</dbReference>
<accession>A0A7W3QMU6</accession>
<proteinExistence type="predicted"/>
<sequence length="130" mass="14275">MRLPACGLLSRDQVAAAVPVRGVLNGRRAPRPTACGFTLRDGTPVLVTVEWVARDSEEAERVYLGEVDSLYKEGATPRPVSPTLRIVRGLHLEDVFDTALIRSGRVIVRVTAQHSPGAIRRIALLVERRL</sequence>
<protein>
    <submittedName>
        <fullName evidence="1">Uncharacterized protein</fullName>
    </submittedName>
</protein>
<reference evidence="1 2" key="1">
    <citation type="submission" date="2020-08" db="EMBL/GenBank/DDBJ databases">
        <title>Genomic Encyclopedia of Type Strains, Phase IV (KMG-IV): sequencing the most valuable type-strain genomes for metagenomic binning, comparative biology and taxonomic classification.</title>
        <authorList>
            <person name="Goeker M."/>
        </authorList>
    </citation>
    <scope>NUCLEOTIDE SEQUENCE [LARGE SCALE GENOMIC DNA]</scope>
    <source>
        <strain evidence="1 2">DSM 44197</strain>
    </source>
</reference>
<dbReference type="AlphaFoldDB" id="A0A7W3QMU6"/>
<evidence type="ECO:0000313" key="1">
    <source>
        <dbReference type="EMBL" id="MBA8952871.1"/>
    </source>
</evidence>
<organism evidence="1 2">
    <name type="scientific">Actinomadura namibiensis</name>
    <dbReference type="NCBI Taxonomy" id="182080"/>
    <lineage>
        <taxon>Bacteria</taxon>
        <taxon>Bacillati</taxon>
        <taxon>Actinomycetota</taxon>
        <taxon>Actinomycetes</taxon>
        <taxon>Streptosporangiales</taxon>
        <taxon>Thermomonosporaceae</taxon>
        <taxon>Actinomadura</taxon>
    </lineage>
</organism>
<keyword evidence="2" id="KW-1185">Reference proteome</keyword>
<evidence type="ECO:0000313" key="2">
    <source>
        <dbReference type="Proteomes" id="UP000572680"/>
    </source>
</evidence>
<dbReference type="Proteomes" id="UP000572680">
    <property type="component" value="Unassembled WGS sequence"/>
</dbReference>